<evidence type="ECO:0000313" key="2">
    <source>
        <dbReference type="Proteomes" id="UP000373977"/>
    </source>
</evidence>
<dbReference type="EMBL" id="GU393987">
    <property type="protein sequence ID" value="ADD21638.1"/>
    <property type="molecule type" value="Genomic_DNA"/>
</dbReference>
<organism evidence="1 2">
    <name type="scientific">Caulobacter phage Cd1</name>
    <dbReference type="NCBI Taxonomy" id="718008"/>
    <lineage>
        <taxon>Viruses</taxon>
        <taxon>Duplodnaviria</taxon>
        <taxon>Heunggongvirae</taxon>
        <taxon>Uroviricota</taxon>
        <taxon>Caudoviricetes</taxon>
        <taxon>Autographivirales</taxon>
        <taxon>Autonotataviridae</taxon>
        <taxon>Conareevirus</taxon>
        <taxon>Conareevirus Cd1</taxon>
    </lineage>
</organism>
<dbReference type="Proteomes" id="UP000373977">
    <property type="component" value="Segment"/>
</dbReference>
<protein>
    <submittedName>
        <fullName evidence="1">Uncharacterized protein</fullName>
    </submittedName>
</protein>
<proteinExistence type="predicted"/>
<sequence>MITQKDLFARVQALGLTIRKTEGGDYRIAYPFPPGGPLPMRHALKIKERIEAMAAYTDDRDDAYGTAIHMSKPAAVAAAHKALLAAG</sequence>
<keyword evidence="2" id="KW-1185">Reference proteome</keyword>
<reference evidence="1 2" key="1">
    <citation type="submission" date="2010-01" db="EMBL/GenBank/DDBJ databases">
        <authorList>
            <person name="Kropinski A.M."/>
            <person name="Agwai U."/>
            <person name="Lingohr E.J."/>
            <person name="Poindexter J.S."/>
            <person name="Wright E.R."/>
        </authorList>
    </citation>
    <scope>NUCLEOTIDE SEQUENCE [LARGE SCALE GENOMIC DNA]</scope>
</reference>
<name>F1ADN6_9CAUD</name>
<evidence type="ECO:0000313" key="1">
    <source>
        <dbReference type="EMBL" id="ADD21638.1"/>
    </source>
</evidence>
<accession>F1ADN6</accession>